<feature type="compositionally biased region" description="Basic and acidic residues" evidence="1">
    <location>
        <begin position="19"/>
        <end position="37"/>
    </location>
</feature>
<feature type="transmembrane region" description="Helical" evidence="2">
    <location>
        <begin position="210"/>
        <end position="236"/>
    </location>
</feature>
<gene>
    <name evidence="3" type="ORF">BLS_005229</name>
    <name evidence="4" type="ORF">EG327_008878</name>
</gene>
<dbReference type="Proteomes" id="UP000490939">
    <property type="component" value="Unassembled WGS sequence"/>
</dbReference>
<dbReference type="AlphaFoldDB" id="A0A8H3VNJ3"/>
<sequence>MVSLWGSKNNDPQEAEEPENGRTSHDTDGHEPTERTRLIQQRPPPPHADGFLDPDDPAVSPYNLWTVRFLRYLTVLFLFISFFWWVLLFVSIFVSPPMMHSRGSGFFDFSFTTLTVGNLLIALLFFANPSKAMRVLTFVLAGLLLLDMILILAVGRVRMEEGWVGIASVVWAVFIAIFTALTDRVVAWGKREEEERLTGRPETRRTLAEWLGVMISTVFLSLYVAIVVLMTATLILRARDASLEMEGSRIFVDGEKYQVHLACVGNVTTGKGGERGPTVLLEGGEEPVEQSFERWAYGAYTNGTIDRYCYWDRPGYAWSDDAPSPHSAGMSATALSEALAKSGEEGPWISVSAGYGSIVSRIFSSQHAGAVEGILLVDPLHEDLLHRIGQPNRGFVLWGYGILSPLGLQRTAGALFKGRSREDRVYGRSAYQGGKMIKAQLQENLVADSLTKNEVFSARQIQEKKTPLAVISSGLTCNADKEWAHKQEDIKKITDNLVASKIVSKAPHQVWKTFEGREAMEKALTKLVLAAKK</sequence>
<dbReference type="InterPro" id="IPR029058">
    <property type="entry name" value="AB_hydrolase_fold"/>
</dbReference>
<proteinExistence type="predicted"/>
<evidence type="ECO:0000313" key="5">
    <source>
        <dbReference type="Proteomes" id="UP000490939"/>
    </source>
</evidence>
<name>A0A8H3VNJ3_VENIN</name>
<dbReference type="Gene3D" id="3.40.50.1820">
    <property type="entry name" value="alpha/beta hydrolase"/>
    <property type="match status" value="1"/>
</dbReference>
<feature type="transmembrane region" description="Helical" evidence="2">
    <location>
        <begin position="69"/>
        <end position="94"/>
    </location>
</feature>
<dbReference type="Pfam" id="PF10329">
    <property type="entry name" value="DUF2417"/>
    <property type="match status" value="1"/>
</dbReference>
<evidence type="ECO:0000256" key="1">
    <source>
        <dbReference type="SAM" id="MobiDB-lite"/>
    </source>
</evidence>
<dbReference type="Proteomes" id="UP000433883">
    <property type="component" value="Unassembled WGS sequence"/>
</dbReference>
<keyword evidence="5" id="KW-1185">Reference proteome</keyword>
<dbReference type="OrthoDB" id="164921at2759"/>
<dbReference type="EMBL" id="WNWR01000057">
    <property type="protein sequence ID" value="KAE9992489.1"/>
    <property type="molecule type" value="Genomic_DNA"/>
</dbReference>
<accession>A0A8H3VNJ3</accession>
<feature type="compositionally biased region" description="Polar residues" evidence="1">
    <location>
        <begin position="1"/>
        <end position="12"/>
    </location>
</feature>
<evidence type="ECO:0008006" key="6">
    <source>
        <dbReference type="Google" id="ProtNLM"/>
    </source>
</evidence>
<evidence type="ECO:0000313" key="3">
    <source>
        <dbReference type="EMBL" id="KAE9969765.1"/>
    </source>
</evidence>
<organism evidence="4 5">
    <name type="scientific">Venturia inaequalis</name>
    <name type="common">Apple scab fungus</name>
    <dbReference type="NCBI Taxonomy" id="5025"/>
    <lineage>
        <taxon>Eukaryota</taxon>
        <taxon>Fungi</taxon>
        <taxon>Dikarya</taxon>
        <taxon>Ascomycota</taxon>
        <taxon>Pezizomycotina</taxon>
        <taxon>Dothideomycetes</taxon>
        <taxon>Pleosporomycetidae</taxon>
        <taxon>Venturiales</taxon>
        <taxon>Venturiaceae</taxon>
        <taxon>Venturia</taxon>
    </lineage>
</organism>
<evidence type="ECO:0000256" key="2">
    <source>
        <dbReference type="SAM" id="Phobius"/>
    </source>
</evidence>
<protein>
    <recommendedName>
        <fullName evidence="6">Mitochondrial integral membrane protein</fullName>
    </recommendedName>
</protein>
<dbReference type="EMBL" id="WNWQ01000356">
    <property type="protein sequence ID" value="KAE9969765.1"/>
    <property type="molecule type" value="Genomic_DNA"/>
</dbReference>
<dbReference type="SUPFAM" id="SSF53474">
    <property type="entry name" value="alpha/beta-Hydrolases"/>
    <property type="match status" value="1"/>
</dbReference>
<keyword evidence="2" id="KW-1133">Transmembrane helix</keyword>
<reference evidence="4 5" key="1">
    <citation type="submission" date="2019-07" db="EMBL/GenBank/DDBJ databases">
        <title>Venturia inaequalis Genome Resource.</title>
        <authorList>
            <person name="Lichtner F.J."/>
        </authorList>
    </citation>
    <scope>NUCLEOTIDE SEQUENCE [LARGE SCALE GENOMIC DNA]</scope>
    <source>
        <strain evidence="3">Bline_iso_100314</strain>
        <strain evidence="4 5">DMI_063113</strain>
    </source>
</reference>
<feature type="transmembrane region" description="Helical" evidence="2">
    <location>
        <begin position="133"/>
        <end position="155"/>
    </location>
</feature>
<comment type="caution">
    <text evidence="4">The sequence shown here is derived from an EMBL/GenBank/DDBJ whole genome shotgun (WGS) entry which is preliminary data.</text>
</comment>
<keyword evidence="2" id="KW-0472">Membrane</keyword>
<feature type="transmembrane region" description="Helical" evidence="2">
    <location>
        <begin position="162"/>
        <end position="181"/>
    </location>
</feature>
<dbReference type="InterPro" id="IPR019431">
    <property type="entry name" value="DUF2417"/>
</dbReference>
<keyword evidence="2" id="KW-0812">Transmembrane</keyword>
<evidence type="ECO:0000313" key="4">
    <source>
        <dbReference type="EMBL" id="KAE9992489.1"/>
    </source>
</evidence>
<feature type="transmembrane region" description="Helical" evidence="2">
    <location>
        <begin position="106"/>
        <end position="127"/>
    </location>
</feature>
<feature type="region of interest" description="Disordered" evidence="1">
    <location>
        <begin position="1"/>
        <end position="52"/>
    </location>
</feature>